<keyword evidence="5" id="KW-0457">Lysine biosynthesis</keyword>
<sequence>MNIIRNKFVHLGGNVKIWHHSNIYGTRKYPVQIGDDTQVGSFCEVKPGVTIGRRCRLQSFIFISEMTEISDDVFIGPHVLILNDKYPTTAKIFQNKYVPQPARIAHHVTIGGGAIIGPDIKLGHHAVIGMGAVVVKSVAPYAIVAGNPARIIGRVNDKKYQKNFPVEYANRVRRSGKTK</sequence>
<dbReference type="InterPro" id="IPR018357">
    <property type="entry name" value="Hexapep_transf_CS"/>
</dbReference>
<dbReference type="GO" id="GO:0019877">
    <property type="term" value="P:diaminopimelate biosynthetic process"/>
    <property type="evidence" value="ECO:0007669"/>
    <property type="project" value="UniProtKB-KW"/>
</dbReference>
<evidence type="ECO:0000256" key="3">
    <source>
        <dbReference type="ARBA" id="ARBA00022737"/>
    </source>
</evidence>
<dbReference type="PANTHER" id="PTHR43300:SF10">
    <property type="entry name" value="2,3,4,5-TETRAHYDROPYRIDINE-2,6-DICARBOXYLATE N-ACETYLTRANSFERASE"/>
    <property type="match status" value="1"/>
</dbReference>
<dbReference type="InterPro" id="IPR011004">
    <property type="entry name" value="Trimer_LpxA-like_sf"/>
</dbReference>
<evidence type="ECO:0000256" key="4">
    <source>
        <dbReference type="ARBA" id="ARBA00022915"/>
    </source>
</evidence>
<dbReference type="Gene3D" id="2.160.10.10">
    <property type="entry name" value="Hexapeptide repeat proteins"/>
    <property type="match status" value="1"/>
</dbReference>
<dbReference type="CDD" id="cd03358">
    <property type="entry name" value="LbH_WxcM_N_like"/>
    <property type="match status" value="1"/>
</dbReference>
<protein>
    <submittedName>
        <fullName evidence="6">Transferase hexapeptide repeat containing protein</fullName>
    </submittedName>
</protein>
<dbReference type="STRING" id="1618446.UV61_C0003G0029"/>
<gene>
    <name evidence="6" type="ORF">UV61_C0003G0029</name>
</gene>
<dbReference type="EMBL" id="LCFD01000003">
    <property type="protein sequence ID" value="KKS87176.1"/>
    <property type="molecule type" value="Genomic_DNA"/>
</dbReference>
<evidence type="ECO:0000256" key="1">
    <source>
        <dbReference type="ARBA" id="ARBA00022605"/>
    </source>
</evidence>
<evidence type="ECO:0000256" key="5">
    <source>
        <dbReference type="ARBA" id="ARBA00023154"/>
    </source>
</evidence>
<dbReference type="InterPro" id="IPR050179">
    <property type="entry name" value="Trans_hexapeptide_repeat"/>
</dbReference>
<dbReference type="Pfam" id="PF14602">
    <property type="entry name" value="Hexapep_2"/>
    <property type="match status" value="1"/>
</dbReference>
<evidence type="ECO:0000313" key="7">
    <source>
        <dbReference type="Proteomes" id="UP000034050"/>
    </source>
</evidence>
<evidence type="ECO:0000256" key="2">
    <source>
        <dbReference type="ARBA" id="ARBA00022679"/>
    </source>
</evidence>
<name>A0A0G1EVY1_9BACT</name>
<dbReference type="InterPro" id="IPR001451">
    <property type="entry name" value="Hexapep"/>
</dbReference>
<accession>A0A0G1EVY1</accession>
<reference evidence="6 7" key="1">
    <citation type="journal article" date="2015" name="Nature">
        <title>rRNA introns, odd ribosomes, and small enigmatic genomes across a large radiation of phyla.</title>
        <authorList>
            <person name="Brown C.T."/>
            <person name="Hug L.A."/>
            <person name="Thomas B.C."/>
            <person name="Sharon I."/>
            <person name="Castelle C.J."/>
            <person name="Singh A."/>
            <person name="Wilkins M.J."/>
            <person name="Williams K.H."/>
            <person name="Banfield J.F."/>
        </authorList>
    </citation>
    <scope>NUCLEOTIDE SEQUENCE [LARGE SCALE GENOMIC DNA]</scope>
</reference>
<keyword evidence="4" id="KW-0220">Diaminopimelate biosynthesis</keyword>
<dbReference type="SUPFAM" id="SSF51161">
    <property type="entry name" value="Trimeric LpxA-like enzymes"/>
    <property type="match status" value="1"/>
</dbReference>
<dbReference type="PANTHER" id="PTHR43300">
    <property type="entry name" value="ACETYLTRANSFERASE"/>
    <property type="match status" value="1"/>
</dbReference>
<proteinExistence type="predicted"/>
<dbReference type="GO" id="GO:0009085">
    <property type="term" value="P:lysine biosynthetic process"/>
    <property type="evidence" value="ECO:0007669"/>
    <property type="project" value="UniProtKB-KW"/>
</dbReference>
<keyword evidence="2 6" id="KW-0808">Transferase</keyword>
<keyword evidence="3" id="KW-0677">Repeat</keyword>
<organism evidence="6 7">
    <name type="scientific">Candidatus Gottesmanbacteria bacterium GW2011_GWB1_43_11</name>
    <dbReference type="NCBI Taxonomy" id="1618446"/>
    <lineage>
        <taxon>Bacteria</taxon>
        <taxon>Candidatus Gottesmaniibacteriota</taxon>
    </lineage>
</organism>
<dbReference type="GO" id="GO:0016740">
    <property type="term" value="F:transferase activity"/>
    <property type="evidence" value="ECO:0007669"/>
    <property type="project" value="UniProtKB-KW"/>
</dbReference>
<dbReference type="Proteomes" id="UP000034050">
    <property type="component" value="Unassembled WGS sequence"/>
</dbReference>
<comment type="caution">
    <text evidence="6">The sequence shown here is derived from an EMBL/GenBank/DDBJ whole genome shotgun (WGS) entry which is preliminary data.</text>
</comment>
<keyword evidence="1" id="KW-0028">Amino-acid biosynthesis</keyword>
<dbReference type="PROSITE" id="PS00101">
    <property type="entry name" value="HEXAPEP_TRANSFERASES"/>
    <property type="match status" value="1"/>
</dbReference>
<dbReference type="Pfam" id="PF00132">
    <property type="entry name" value="Hexapep"/>
    <property type="match status" value="1"/>
</dbReference>
<evidence type="ECO:0000313" key="6">
    <source>
        <dbReference type="EMBL" id="KKS87176.1"/>
    </source>
</evidence>
<dbReference type="AlphaFoldDB" id="A0A0G1EVY1"/>